<dbReference type="Proteomes" id="UP000887009">
    <property type="component" value="Unassembled WGS sequence"/>
</dbReference>
<evidence type="ECO:0000256" key="3">
    <source>
        <dbReference type="ARBA" id="ARBA00022475"/>
    </source>
</evidence>
<feature type="transmembrane region" description="Helical" evidence="7">
    <location>
        <begin position="242"/>
        <end position="263"/>
    </location>
</feature>
<dbReference type="InterPro" id="IPR000515">
    <property type="entry name" value="MetI-like"/>
</dbReference>
<evidence type="ECO:0000313" key="18">
    <source>
        <dbReference type="EMBL" id="QQA61217.1"/>
    </source>
</evidence>
<proteinExistence type="inferred from homology"/>
<dbReference type="RefSeq" id="WP_010675385.1">
    <property type="nucleotide sequence ID" value="NZ_AP022110.1"/>
</dbReference>
<dbReference type="GO" id="GO:0055085">
    <property type="term" value="P:transmembrane transport"/>
    <property type="evidence" value="ECO:0007669"/>
    <property type="project" value="InterPro"/>
</dbReference>
<dbReference type="Proteomes" id="UP001161704">
    <property type="component" value="Unassembled WGS sequence"/>
</dbReference>
<dbReference type="Pfam" id="PF00528">
    <property type="entry name" value="BPD_transp_1"/>
    <property type="match status" value="1"/>
</dbReference>
<dbReference type="EMBL" id="BPOP01000001">
    <property type="protein sequence ID" value="GJB90036.1"/>
    <property type="molecule type" value="Genomic_DNA"/>
</dbReference>
<reference evidence="9" key="1">
    <citation type="journal article" date="2019" name="J Environ">
        <title>Genetic characterization and potential molecular dissemination mechanism of tet (31) gene in Aeromonas caviae from an oxytetracycline wastewater treatment system.</title>
        <authorList>
            <person name="Shi Y."/>
            <person name="Tian Z."/>
            <person name="Leclercq S.O."/>
            <person name="Zhang H."/>
            <person name="Yang M."/>
            <person name="Zhang Y."/>
        </authorList>
    </citation>
    <scope>NUCLEOTIDE SEQUENCE</scope>
    <source>
        <strain evidence="9">T25-39</strain>
    </source>
</reference>
<dbReference type="InterPro" id="IPR045621">
    <property type="entry name" value="BPD_transp_1_N"/>
</dbReference>
<dbReference type="Gene3D" id="1.10.3720.10">
    <property type="entry name" value="MetI-like"/>
    <property type="match status" value="1"/>
</dbReference>
<dbReference type="Proteomes" id="UP001304847">
    <property type="component" value="Unassembled WGS sequence"/>
</dbReference>
<evidence type="ECO:0000313" key="10">
    <source>
        <dbReference type="EMBL" id="GJA40079.1"/>
    </source>
</evidence>
<reference evidence="10 19" key="3">
    <citation type="submission" date="2021-07" db="EMBL/GenBank/DDBJ databases">
        <title>Draft genome sequence of carbapenem-resistant Aeromonas spp. in Japan.</title>
        <authorList>
            <person name="Maehana S."/>
            <person name="Suzuki M."/>
            <person name="Kitasato H."/>
        </authorList>
    </citation>
    <scope>NUCLEOTIDE SEQUENCE</scope>
    <source>
        <strain evidence="10">KAM343</strain>
        <strain evidence="11">KAM348</strain>
        <strain evidence="12">KAM351</strain>
        <strain evidence="13 19">KAM382</strain>
    </source>
</reference>
<dbReference type="EMBL" id="BPNL01000019">
    <property type="protein sequence ID" value="GJA54499.1"/>
    <property type="molecule type" value="Genomic_DNA"/>
</dbReference>
<keyword evidence="4 7" id="KW-0812">Transmembrane</keyword>
<dbReference type="PANTHER" id="PTHR43163">
    <property type="entry name" value="DIPEPTIDE TRANSPORT SYSTEM PERMEASE PROTEIN DPPB-RELATED"/>
    <property type="match status" value="1"/>
</dbReference>
<comment type="subcellular location">
    <subcellularLocation>
        <location evidence="1 7">Cell membrane</location>
        <topology evidence="1 7">Multi-pass membrane protein</topology>
    </subcellularLocation>
</comment>
<accession>A0A3S5WW84</accession>
<evidence type="ECO:0000256" key="1">
    <source>
        <dbReference type="ARBA" id="ARBA00004651"/>
    </source>
</evidence>
<evidence type="ECO:0000313" key="17">
    <source>
        <dbReference type="EMBL" id="MEA9434568.1"/>
    </source>
</evidence>
<evidence type="ECO:0000313" key="9">
    <source>
        <dbReference type="EMBL" id="AXB04185.1"/>
    </source>
</evidence>
<feature type="transmembrane region" description="Helical" evidence="7">
    <location>
        <begin position="289"/>
        <end position="314"/>
    </location>
</feature>
<reference evidence="16" key="5">
    <citation type="submission" date="2023-11" db="EMBL/GenBank/DDBJ databases">
        <title>WGS of Aeromonas in Northern Israel.</title>
        <authorList>
            <person name="Hershko Y."/>
        </authorList>
    </citation>
    <scope>NUCLEOTIDE SEQUENCE</scope>
    <source>
        <strain evidence="16">77416</strain>
    </source>
</reference>
<evidence type="ECO:0000313" key="11">
    <source>
        <dbReference type="EMBL" id="GJA54499.1"/>
    </source>
</evidence>
<evidence type="ECO:0000313" key="13">
    <source>
        <dbReference type="EMBL" id="GJB90036.1"/>
    </source>
</evidence>
<dbReference type="Proteomes" id="UP000266778">
    <property type="component" value="Chromosome"/>
</dbReference>
<dbReference type="InterPro" id="IPR035906">
    <property type="entry name" value="MetI-like_sf"/>
</dbReference>
<evidence type="ECO:0000313" key="14">
    <source>
        <dbReference type="EMBL" id="MDH1505927.1"/>
    </source>
</evidence>
<reference evidence="17 21" key="6">
    <citation type="submission" date="2023-12" db="EMBL/GenBank/DDBJ databases">
        <title>Characterization of antibiotic resistance in Aeromonas spp. in hospital effluent.</title>
        <authorList>
            <person name="Negoseki B.R.S."/>
            <person name="Krul D."/>
            <person name="Siqueira A.C."/>
            <person name="Almeida M."/>
            <person name="Mesa D."/>
            <person name="Conte D."/>
            <person name="Dalla-Costa L.M."/>
        </authorList>
    </citation>
    <scope>NUCLEOTIDE SEQUENCE [LARGE SCALE GENOMIC DNA]</scope>
    <source>
        <strain evidence="17 21">36v</strain>
    </source>
</reference>
<protein>
    <submittedName>
        <fullName evidence="14">ABC transporter permease</fullName>
    </submittedName>
</protein>
<evidence type="ECO:0000313" key="21">
    <source>
        <dbReference type="Proteomes" id="UP001304847"/>
    </source>
</evidence>
<dbReference type="EMBL" id="JAOCIZ010000047">
    <property type="protein sequence ID" value="MDH1505927.1"/>
    <property type="molecule type" value="Genomic_DNA"/>
</dbReference>
<dbReference type="Proteomes" id="UP000886934">
    <property type="component" value="Unassembled WGS sequence"/>
</dbReference>
<evidence type="ECO:0000256" key="7">
    <source>
        <dbReference type="RuleBase" id="RU363032"/>
    </source>
</evidence>
<evidence type="ECO:0000313" key="16">
    <source>
        <dbReference type="EMBL" id="MDX7719931.1"/>
    </source>
</evidence>
<dbReference type="Pfam" id="PF19300">
    <property type="entry name" value="BPD_transp_1_N"/>
    <property type="match status" value="1"/>
</dbReference>
<feature type="transmembrane region" description="Helical" evidence="7">
    <location>
        <begin position="130"/>
        <end position="154"/>
    </location>
</feature>
<dbReference type="EMBL" id="JAOCFT010000001">
    <property type="protein sequence ID" value="MDH1897069.1"/>
    <property type="molecule type" value="Genomic_DNA"/>
</dbReference>
<reference evidence="18" key="2">
    <citation type="submission" date="2020-12" db="EMBL/GenBank/DDBJ databases">
        <title>GES Beta-lactamases isolated from hospital effluents in Brazil.</title>
        <authorList>
            <person name="Conte D."/>
            <person name="Mesa D."/>
            <person name="Palmeiro J.K."/>
            <person name="Dalla-Costa L.M."/>
        </authorList>
    </citation>
    <scope>NUCLEOTIDE SEQUENCE [LARGE SCALE GENOMIC DNA]</scope>
    <source>
        <strain evidence="18">Aero21</strain>
    </source>
</reference>
<evidence type="ECO:0000313" key="12">
    <source>
        <dbReference type="EMBL" id="GJA64062.1"/>
    </source>
</evidence>
<evidence type="ECO:0000313" key="15">
    <source>
        <dbReference type="EMBL" id="MDH1897069.1"/>
    </source>
</evidence>
<feature type="transmembrane region" description="Helical" evidence="7">
    <location>
        <begin position="185"/>
        <end position="207"/>
    </location>
</feature>
<dbReference type="PROSITE" id="PS50928">
    <property type="entry name" value="ABC_TM1"/>
    <property type="match status" value="1"/>
</dbReference>
<dbReference type="EMBL" id="BPNN01000039">
    <property type="protein sequence ID" value="GJA64062.1"/>
    <property type="molecule type" value="Genomic_DNA"/>
</dbReference>
<dbReference type="Proteomes" id="UP001277183">
    <property type="component" value="Unassembled WGS sequence"/>
</dbReference>
<keyword evidence="3" id="KW-1003">Cell membrane</keyword>
<dbReference type="Proteomes" id="UP001160758">
    <property type="component" value="Unassembled WGS sequence"/>
</dbReference>
<dbReference type="EMBL" id="CP065937">
    <property type="protein sequence ID" value="QQA61217.1"/>
    <property type="molecule type" value="Genomic_DNA"/>
</dbReference>
<feature type="transmembrane region" description="Helical" evidence="7">
    <location>
        <begin position="94"/>
        <end position="118"/>
    </location>
</feature>
<evidence type="ECO:0000256" key="5">
    <source>
        <dbReference type="ARBA" id="ARBA00022989"/>
    </source>
</evidence>
<keyword evidence="6 7" id="KW-0472">Membrane</keyword>
<dbReference type="SUPFAM" id="SSF161098">
    <property type="entry name" value="MetI-like"/>
    <property type="match status" value="1"/>
</dbReference>
<gene>
    <name evidence="9" type="ORF">C1C91_03275</name>
    <name evidence="18" type="ORF">JC965_01370</name>
    <name evidence="10" type="ORF">KAM343_08750</name>
    <name evidence="11" type="ORF">KAM348_19220</name>
    <name evidence="12" type="ORF">KAM351_26730</name>
    <name evidence="13" type="ORF">KAM382_00970</name>
    <name evidence="15" type="ORF">N5I07_05675</name>
    <name evidence="14" type="ORF">N5I20_12755</name>
    <name evidence="16" type="ORF">SJS77_05495</name>
    <name evidence="17" type="ORF">VCX44_01770</name>
</gene>
<dbReference type="PANTHER" id="PTHR43163:SF2">
    <property type="entry name" value="ABC TRANSPORTER PERMEASE PROTEIN"/>
    <property type="match status" value="1"/>
</dbReference>
<organism evidence="14 20">
    <name type="scientific">Aeromonas caviae</name>
    <name type="common">Aeromonas punctata</name>
    <dbReference type="NCBI Taxonomy" id="648"/>
    <lineage>
        <taxon>Bacteria</taxon>
        <taxon>Pseudomonadati</taxon>
        <taxon>Pseudomonadota</taxon>
        <taxon>Gammaproteobacteria</taxon>
        <taxon>Aeromonadales</taxon>
        <taxon>Aeromonadaceae</taxon>
        <taxon>Aeromonas</taxon>
    </lineage>
</organism>
<evidence type="ECO:0000256" key="6">
    <source>
        <dbReference type="ARBA" id="ARBA00023136"/>
    </source>
</evidence>
<feature type="domain" description="ABC transmembrane type-1" evidence="8">
    <location>
        <begin position="94"/>
        <end position="311"/>
    </location>
</feature>
<dbReference type="EMBL" id="JAYGOJ010000004">
    <property type="protein sequence ID" value="MEA9434568.1"/>
    <property type="molecule type" value="Genomic_DNA"/>
</dbReference>
<evidence type="ECO:0000256" key="4">
    <source>
        <dbReference type="ARBA" id="ARBA00022692"/>
    </source>
</evidence>
<dbReference type="Proteomes" id="UP000737420">
    <property type="component" value="Unassembled WGS sequence"/>
</dbReference>
<dbReference type="Proteomes" id="UP000886939">
    <property type="component" value="Unassembled WGS sequence"/>
</dbReference>
<dbReference type="EMBL" id="CP025706">
    <property type="protein sequence ID" value="AXB04185.1"/>
    <property type="molecule type" value="Genomic_DNA"/>
</dbReference>
<dbReference type="GO" id="GO:0005886">
    <property type="term" value="C:plasma membrane"/>
    <property type="evidence" value="ECO:0007669"/>
    <property type="project" value="UniProtKB-SubCell"/>
</dbReference>
<evidence type="ECO:0000259" key="8">
    <source>
        <dbReference type="PROSITE" id="PS50928"/>
    </source>
</evidence>
<feature type="transmembrane region" description="Helical" evidence="7">
    <location>
        <begin position="9"/>
        <end position="27"/>
    </location>
</feature>
<dbReference type="AlphaFoldDB" id="A0A3S5WW84"/>
<sequence length="324" mass="36165">MFTFLLKRFYQAVIVMFVISLVAFSIQDNLGDPLRELVGQSVSESVRQELRDKMGLNDPFLVKYSRFLKNAVHGDLGTSYFFKRPALEVILDKLVATLELVFAAALIIVVVSIPLGVYSAIRPRSFLTKLIMAVSSIGISIPVFLTAIMLMYLFSIQLGWLPAYGRGETYNLLGWESGFFTWDGILHLVLPAVSLSSIMLPLFIRLVRSEMLEQLSSEYVKFARAKGLDNNKVYYQHALKNTMLPVITVGGVQIGTMVAYTILTESVFQWPGTGFLFLEAIHRVDTPLITAYVIFVGLIFVVTNTLVDLLYGLINPTVNLTAKG</sequence>
<evidence type="ECO:0000313" key="20">
    <source>
        <dbReference type="Proteomes" id="UP001161704"/>
    </source>
</evidence>
<dbReference type="EMBL" id="JAWZVU010000032">
    <property type="protein sequence ID" value="MDX7719931.1"/>
    <property type="molecule type" value="Genomic_DNA"/>
</dbReference>
<reference evidence="14" key="4">
    <citation type="submission" date="2022-09" db="EMBL/GenBank/DDBJ databases">
        <title>Intensive care unit water sources are persistently colonized with multi-drug resistant bacteria and are the site of extensive horizontal gene transfer of antibiotic resistance genes.</title>
        <authorList>
            <person name="Diorio-Toth L."/>
        </authorList>
    </citation>
    <scope>NUCLEOTIDE SEQUENCE</scope>
    <source>
        <strain evidence="14">GD03710</strain>
        <strain evidence="15">GD03796</strain>
    </source>
</reference>
<keyword evidence="2 7" id="KW-0813">Transport</keyword>
<comment type="similarity">
    <text evidence="7">Belongs to the binding-protein-dependent transport system permease family.</text>
</comment>
<keyword evidence="5 7" id="KW-1133">Transmembrane helix</keyword>
<name>A0A3S5WW84_AERCA</name>
<dbReference type="EMBL" id="BPNI01000010">
    <property type="protein sequence ID" value="GJA40079.1"/>
    <property type="molecule type" value="Genomic_DNA"/>
</dbReference>
<evidence type="ECO:0000256" key="2">
    <source>
        <dbReference type="ARBA" id="ARBA00022448"/>
    </source>
</evidence>
<dbReference type="CDD" id="cd06261">
    <property type="entry name" value="TM_PBP2"/>
    <property type="match status" value="1"/>
</dbReference>
<evidence type="ECO:0000313" key="19">
    <source>
        <dbReference type="Proteomes" id="UP000737420"/>
    </source>
</evidence>
<keyword evidence="21" id="KW-1185">Reference proteome</keyword>